<dbReference type="InterPro" id="IPR028994">
    <property type="entry name" value="Integrin_alpha_N"/>
</dbReference>
<dbReference type="Proteomes" id="UP001432222">
    <property type="component" value="Chromosome"/>
</dbReference>
<dbReference type="Pfam" id="PF13517">
    <property type="entry name" value="FG-GAP_3"/>
    <property type="match status" value="1"/>
</dbReference>
<keyword evidence="1" id="KW-0732">Signal</keyword>
<proteinExistence type="predicted"/>
<evidence type="ECO:0000313" key="3">
    <source>
        <dbReference type="Proteomes" id="UP001432222"/>
    </source>
</evidence>
<organism evidence="2 3">
    <name type="scientific">Kitasatospora purpeofusca</name>
    <dbReference type="NCBI Taxonomy" id="67352"/>
    <lineage>
        <taxon>Bacteria</taxon>
        <taxon>Bacillati</taxon>
        <taxon>Actinomycetota</taxon>
        <taxon>Actinomycetes</taxon>
        <taxon>Kitasatosporales</taxon>
        <taxon>Streptomycetaceae</taxon>
        <taxon>Kitasatospora</taxon>
    </lineage>
</organism>
<evidence type="ECO:0000313" key="2">
    <source>
        <dbReference type="EMBL" id="WUQ88757.1"/>
    </source>
</evidence>
<name>A0ABZ1UF12_9ACTN</name>
<reference evidence="2" key="1">
    <citation type="submission" date="2022-10" db="EMBL/GenBank/DDBJ databases">
        <title>The complete genomes of actinobacterial strains from the NBC collection.</title>
        <authorList>
            <person name="Joergensen T.S."/>
            <person name="Alvarez Arevalo M."/>
            <person name="Sterndorff E.B."/>
            <person name="Faurdal D."/>
            <person name="Vuksanovic O."/>
            <person name="Mourched A.-S."/>
            <person name="Charusanti P."/>
            <person name="Shaw S."/>
            <person name="Blin K."/>
            <person name="Weber T."/>
        </authorList>
    </citation>
    <scope>NUCLEOTIDE SEQUENCE</scope>
    <source>
        <strain evidence="2">NBC_00222</strain>
    </source>
</reference>
<dbReference type="Gene3D" id="2.40.128.340">
    <property type="match status" value="2"/>
</dbReference>
<accession>A0ABZ1UF12</accession>
<evidence type="ECO:0000256" key="1">
    <source>
        <dbReference type="ARBA" id="ARBA00022729"/>
    </source>
</evidence>
<dbReference type="InterPro" id="IPR013517">
    <property type="entry name" value="FG-GAP"/>
</dbReference>
<dbReference type="PANTHER" id="PTHR44103:SF1">
    <property type="entry name" value="PROPROTEIN CONVERTASE P"/>
    <property type="match status" value="1"/>
</dbReference>
<keyword evidence="3" id="KW-1185">Reference proteome</keyword>
<gene>
    <name evidence="2" type="ORF">OHA16_12965</name>
</gene>
<dbReference type="EMBL" id="CP108110">
    <property type="protein sequence ID" value="WUQ88757.1"/>
    <property type="molecule type" value="Genomic_DNA"/>
</dbReference>
<protein>
    <submittedName>
        <fullName evidence="2">VCBS repeat-containing protein</fullName>
    </submittedName>
</protein>
<dbReference type="PANTHER" id="PTHR44103">
    <property type="entry name" value="PROPROTEIN CONVERTASE P"/>
    <property type="match status" value="1"/>
</dbReference>
<sequence>MSDGNLLLWTGLGNGTLNTASGHGMWPDNGFGQVGDMVAADFNGDGRTDVAGKLPDGNLLLWTGNGNGTLDTASGFSMWPDNGFKDVHGLLAGDFNGDGKADIAGKLSDGNLLLWTGLGNGTLNTASGYSMWPGNGFGQVNGLVAADFNGDGKADIAGKLADGNLLLWTGLGNGTLNTASGYSMWPDNGFKDVDNLVADDFNGDGKADIAGRASGGALLLWTGNGAGTLNTDSGHGMWPDDGFKAVNPLIG</sequence>
<dbReference type="SUPFAM" id="SSF69318">
    <property type="entry name" value="Integrin alpha N-terminal domain"/>
    <property type="match status" value="1"/>
</dbReference>